<evidence type="ECO:0000313" key="2">
    <source>
        <dbReference type="EMBL" id="WRL64712.1"/>
    </source>
</evidence>
<gene>
    <name evidence="2" type="ORF">U6N30_02725</name>
</gene>
<dbReference type="RefSeq" id="WP_324276037.1">
    <property type="nucleotide sequence ID" value="NZ_CP141261.1"/>
</dbReference>
<evidence type="ECO:0000313" key="3">
    <source>
        <dbReference type="Proteomes" id="UP001324287"/>
    </source>
</evidence>
<protein>
    <submittedName>
        <fullName evidence="2">Uncharacterized protein</fullName>
    </submittedName>
</protein>
<name>A0ABZ1B2V7_9ACTN</name>
<proteinExistence type="predicted"/>
<feature type="region of interest" description="Disordered" evidence="1">
    <location>
        <begin position="1"/>
        <end position="21"/>
    </location>
</feature>
<keyword evidence="3" id="KW-1185">Reference proteome</keyword>
<evidence type="ECO:0000256" key="1">
    <source>
        <dbReference type="SAM" id="MobiDB-lite"/>
    </source>
</evidence>
<accession>A0ABZ1B2V7</accession>
<reference evidence="2 3" key="1">
    <citation type="submission" date="2023-12" db="EMBL/GenBank/DDBJ databases">
        <title>Blastococcus brunescens sp. nov., an actonobacterium isolated from sandstone collected in sahara desert.</title>
        <authorList>
            <person name="Gtari M."/>
            <person name="Ghodhbane F."/>
        </authorList>
    </citation>
    <scope>NUCLEOTIDE SEQUENCE [LARGE SCALE GENOMIC DNA]</scope>
    <source>
        <strain evidence="2 3">BMG 8361</strain>
    </source>
</reference>
<organism evidence="2 3">
    <name type="scientific">Blastococcus brunescens</name>
    <dbReference type="NCBI Taxonomy" id="1564165"/>
    <lineage>
        <taxon>Bacteria</taxon>
        <taxon>Bacillati</taxon>
        <taxon>Actinomycetota</taxon>
        <taxon>Actinomycetes</taxon>
        <taxon>Geodermatophilales</taxon>
        <taxon>Geodermatophilaceae</taxon>
        <taxon>Blastococcus</taxon>
    </lineage>
</organism>
<dbReference type="Proteomes" id="UP001324287">
    <property type="component" value="Chromosome"/>
</dbReference>
<sequence length="62" mass="6536">MRRLLPPLDDSSRQPFVGELPSGESAEGVYVFGVPADARDSVTVELGHRAGAPRVLFAGSVV</sequence>
<dbReference type="EMBL" id="CP141261">
    <property type="protein sequence ID" value="WRL64712.1"/>
    <property type="molecule type" value="Genomic_DNA"/>
</dbReference>